<dbReference type="AlphaFoldDB" id="Q65AJ4"/>
<dbReference type="InterPro" id="IPR016148">
    <property type="entry name" value="Pili_assmbl_chaperone_C"/>
</dbReference>
<keyword evidence="10" id="KW-0540">Nuclease</keyword>
<dbReference type="GO" id="GO:0071555">
    <property type="term" value="P:cell wall organization"/>
    <property type="evidence" value="ECO:0007669"/>
    <property type="project" value="InterPro"/>
</dbReference>
<comment type="subcellular location">
    <subcellularLocation>
        <location evidence="1 7">Periplasm</location>
    </subcellularLocation>
</comment>
<keyword evidence="3" id="KW-0732">Signal</keyword>
<evidence type="ECO:0000256" key="2">
    <source>
        <dbReference type="ARBA" id="ARBA00007399"/>
    </source>
</evidence>
<keyword evidence="10" id="KW-0614">Plasmid</keyword>
<dbReference type="InterPro" id="IPR016147">
    <property type="entry name" value="Pili_assmbl_chaperone_N"/>
</dbReference>
<dbReference type="InterPro" id="IPR050643">
    <property type="entry name" value="Periplasmic_pilus_chap"/>
</dbReference>
<geneLocation type="plasmid" evidence="10">
    <name>pG8786</name>
</geneLocation>
<dbReference type="PANTHER" id="PTHR30251:SF9">
    <property type="entry name" value="CHAPERONE PROTEIN CAF1M"/>
    <property type="match status" value="1"/>
</dbReference>
<proteinExistence type="inferred from homology"/>
<dbReference type="GO" id="GO:0030288">
    <property type="term" value="C:outer membrane-bounded periplasmic space"/>
    <property type="evidence" value="ECO:0007669"/>
    <property type="project" value="InterPro"/>
</dbReference>
<keyword evidence="5 7" id="KW-0143">Chaperone</keyword>
<sequence length="269" mass="30081">MLSPFRKEVKLMILNRLSTLGIITFGMLSFAANSAQPDIKFASKEYGVTIGESRIIYPLDAAGVMVSVKNTQDYPVLIQSRIYDENKEKESEDPFVVTPPLFRLDAKQQNSLRIAQAGGVFPRDKESLKWLCVKGIPPKDEDIWVDDATNKQKFNPDKDVGVFVQFAINNCIKLLVRPNELKGTPIQFAENLSWKVDGGKLIAENPSPFYMNIGELTFGGKSIPSHYIPPKSTWAFDLPKGLAGARNVSWRIINDQGGLDRLYSKNVTL</sequence>
<keyword evidence="6" id="KW-0393">Immunoglobulin domain</keyword>
<evidence type="ECO:0000256" key="3">
    <source>
        <dbReference type="ARBA" id="ARBA00022729"/>
    </source>
</evidence>
<protein>
    <submittedName>
        <fullName evidence="10">F1 capsule protein</fullName>
    </submittedName>
</protein>
<evidence type="ECO:0000256" key="7">
    <source>
        <dbReference type="RuleBase" id="RU003918"/>
    </source>
</evidence>
<feature type="domain" description="Pili assembly chaperone C-terminal" evidence="9">
    <location>
        <begin position="204"/>
        <end position="260"/>
    </location>
</feature>
<dbReference type="PROSITE" id="PS00635">
    <property type="entry name" value="PILI_CHAPERONE"/>
    <property type="match status" value="1"/>
</dbReference>
<dbReference type="SUPFAM" id="SSF49584">
    <property type="entry name" value="Periplasmic chaperone C-domain"/>
    <property type="match status" value="1"/>
</dbReference>
<keyword evidence="10" id="KW-0255">Endonuclease</keyword>
<evidence type="ECO:0000256" key="4">
    <source>
        <dbReference type="ARBA" id="ARBA00022764"/>
    </source>
</evidence>
<keyword evidence="10" id="KW-0378">Hydrolase</keyword>
<dbReference type="GO" id="GO:0004519">
    <property type="term" value="F:endonuclease activity"/>
    <property type="evidence" value="ECO:0007669"/>
    <property type="project" value="UniProtKB-KW"/>
</dbReference>
<dbReference type="InterPro" id="IPR018046">
    <property type="entry name" value="Pili_assmbl_chaperone_CS"/>
</dbReference>
<dbReference type="SUPFAM" id="SSF49354">
    <property type="entry name" value="PapD-like"/>
    <property type="match status" value="1"/>
</dbReference>
<evidence type="ECO:0000313" key="10">
    <source>
        <dbReference type="EMBL" id="CAG27480.1"/>
    </source>
</evidence>
<comment type="similarity">
    <text evidence="2 7">Belongs to the periplasmic pilus chaperone family.</text>
</comment>
<feature type="domain" description="Pili assembly chaperone N-terminal" evidence="8">
    <location>
        <begin position="47"/>
        <end position="181"/>
    </location>
</feature>
<evidence type="ECO:0000256" key="6">
    <source>
        <dbReference type="ARBA" id="ARBA00023319"/>
    </source>
</evidence>
<evidence type="ECO:0000256" key="5">
    <source>
        <dbReference type="ARBA" id="ARBA00023186"/>
    </source>
</evidence>
<dbReference type="Pfam" id="PF02753">
    <property type="entry name" value="PapD_C"/>
    <property type="match status" value="1"/>
</dbReference>
<keyword evidence="10" id="KW-0269">Exonuclease</keyword>
<dbReference type="InterPro" id="IPR036316">
    <property type="entry name" value="Pili_assmbl_chap_C_dom_sf"/>
</dbReference>
<dbReference type="EMBL" id="AJ698720">
    <property type="protein sequence ID" value="CAG27480.1"/>
    <property type="molecule type" value="Genomic_DNA"/>
</dbReference>
<dbReference type="GO" id="GO:0004527">
    <property type="term" value="F:exonuclease activity"/>
    <property type="evidence" value="ECO:0007669"/>
    <property type="project" value="UniProtKB-KW"/>
</dbReference>
<keyword evidence="10" id="KW-0449">Lipoprotein</keyword>
<evidence type="ECO:0000259" key="9">
    <source>
        <dbReference type="Pfam" id="PF02753"/>
    </source>
</evidence>
<organism evidence="10">
    <name type="scientific">Yersinia pestis</name>
    <dbReference type="NCBI Taxonomy" id="632"/>
    <lineage>
        <taxon>Bacteria</taxon>
        <taxon>Pseudomonadati</taxon>
        <taxon>Pseudomonadota</taxon>
        <taxon>Gammaproteobacteria</taxon>
        <taxon>Enterobacterales</taxon>
        <taxon>Yersiniaceae</taxon>
        <taxon>Yersinia</taxon>
    </lineage>
</organism>
<keyword evidence="4" id="KW-0574">Periplasm</keyword>
<reference evidence="10" key="1">
    <citation type="journal article" date="2004" name="Infect. Immun.">
        <title>Structural organization of the pFra virulence-associated plasmid of rhamnose-positive Yersinia pestis.</title>
        <authorList>
            <person name="Golubov A."/>
            <person name="Neubauer H."/>
            <person name="Nolting C."/>
            <person name="Heesemann J."/>
            <person name="Rakin A."/>
        </authorList>
    </citation>
    <scope>NUCLEOTIDE SEQUENCE [LARGE SCALE GENOMIC DNA]</scope>
    <source>
        <plasmid evidence="10">pG8786</plasmid>
    </source>
</reference>
<accession>Q65AJ4</accession>
<dbReference type="InterPro" id="IPR008962">
    <property type="entry name" value="PapD-like_sf"/>
</dbReference>
<dbReference type="PANTHER" id="PTHR30251">
    <property type="entry name" value="PILUS ASSEMBLY CHAPERONE"/>
    <property type="match status" value="1"/>
</dbReference>
<evidence type="ECO:0000256" key="1">
    <source>
        <dbReference type="ARBA" id="ARBA00004418"/>
    </source>
</evidence>
<gene>
    <name evidence="10" type="primary">caf1M</name>
</gene>
<dbReference type="Pfam" id="PF00345">
    <property type="entry name" value="PapD_N"/>
    <property type="match status" value="1"/>
</dbReference>
<dbReference type="PRINTS" id="PR00969">
    <property type="entry name" value="CHAPERONPILI"/>
</dbReference>
<dbReference type="InterPro" id="IPR013783">
    <property type="entry name" value="Ig-like_fold"/>
</dbReference>
<dbReference type="InterPro" id="IPR001829">
    <property type="entry name" value="Pili_assmbl_chaperone_bac"/>
</dbReference>
<name>Q65AJ4_YERPE</name>
<dbReference type="Gene3D" id="2.60.40.10">
    <property type="entry name" value="Immunoglobulins"/>
    <property type="match status" value="2"/>
</dbReference>
<evidence type="ECO:0000259" key="8">
    <source>
        <dbReference type="Pfam" id="PF00345"/>
    </source>
</evidence>